<dbReference type="PANTHER" id="PTHR43289">
    <property type="entry name" value="MITOGEN-ACTIVATED PROTEIN KINASE KINASE KINASE 20-RELATED"/>
    <property type="match status" value="1"/>
</dbReference>
<evidence type="ECO:0000256" key="3">
    <source>
        <dbReference type="ARBA" id="ARBA00022777"/>
    </source>
</evidence>
<keyword evidence="10" id="KW-1185">Reference proteome</keyword>
<evidence type="ECO:0000259" key="8">
    <source>
        <dbReference type="PROSITE" id="PS50011"/>
    </source>
</evidence>
<keyword evidence="7" id="KW-0812">Transmembrane</keyword>
<dbReference type="EMBL" id="BAABJY010000001">
    <property type="protein sequence ID" value="GAA4853152.1"/>
    <property type="molecule type" value="Genomic_DNA"/>
</dbReference>
<keyword evidence="2 6" id="KW-0547">Nucleotide-binding</keyword>
<dbReference type="Gene3D" id="1.10.510.10">
    <property type="entry name" value="Transferase(Phosphotransferase) domain 1"/>
    <property type="match status" value="1"/>
</dbReference>
<dbReference type="PROSITE" id="PS50011">
    <property type="entry name" value="PROTEIN_KINASE_DOM"/>
    <property type="match status" value="1"/>
</dbReference>
<dbReference type="SMART" id="SM00220">
    <property type="entry name" value="S_TKc"/>
    <property type="match status" value="1"/>
</dbReference>
<proteinExistence type="predicted"/>
<keyword evidence="7" id="KW-1133">Transmembrane helix</keyword>
<keyword evidence="3" id="KW-0418">Kinase</keyword>
<keyword evidence="1" id="KW-0808">Transferase</keyword>
<evidence type="ECO:0000256" key="7">
    <source>
        <dbReference type="SAM" id="Phobius"/>
    </source>
</evidence>
<gene>
    <name evidence="9" type="ORF">GCM10023332_00190</name>
</gene>
<dbReference type="Pfam" id="PF13424">
    <property type="entry name" value="TPR_12"/>
    <property type="match status" value="2"/>
</dbReference>
<dbReference type="SUPFAM" id="SSF48452">
    <property type="entry name" value="TPR-like"/>
    <property type="match status" value="2"/>
</dbReference>
<evidence type="ECO:0000256" key="2">
    <source>
        <dbReference type="ARBA" id="ARBA00022741"/>
    </source>
</evidence>
<accession>A0ABP9DQJ7</accession>
<dbReference type="InterPro" id="IPR008271">
    <property type="entry name" value="Ser/Thr_kinase_AS"/>
</dbReference>
<feature type="repeat" description="TPR" evidence="5">
    <location>
        <begin position="662"/>
        <end position="695"/>
    </location>
</feature>
<dbReference type="RefSeq" id="WP_345293472.1">
    <property type="nucleotide sequence ID" value="NZ_BAABJY010000001.1"/>
</dbReference>
<keyword evidence="7" id="KW-0472">Membrane</keyword>
<sequence>MSDSSDATRTGLHLHADFAPGTVVADRFRIESLLGVGGMGVVYKAVDQALDVPVALKLLRPELASHPEAFERFRQELLLARQVSSPHVVRIHDIGQHDGRWLISMDYIEGESLDKRMDREGRFDPAEALRIARQVAEGLGAAHARGVVHRDLKPANVLIDGEGNAYVNDFGVARSLVSGGMTQSGSVVGTPDYLSPEQARGDTVDQRSDLYALGLILYEMLSGELPFSGGTAAEVLGQRMVRTPVPVTRKRPDVPAWIARLLDKLLRPQPAHRFGSARDLIAAIDAGTMPMEFHPGRKGWLALAALLALAVGLGGAWWWWQQRPVATAVATIPSLHRLLVLPLERGPDLPAQAGPAEAFDQRLLALSDVLRDAIAEAGEVVVDGDRTWQALQQIDPTGGARANPDALRGIAAADRALRPQLRRADGEWRVHASLHGAGRAPEVIEGPAASDPAKAVEAFLDPLAAAFSIAPGRLKLDLPPDAALEPYGAGLRRRYTGFHALALDDFTRAVAVAPKDARLLLAQAEAAQAIGEVGIASAAIGTAKGSLAGSPDGLKRQVTALAAMLEGDAEAAVAQWQARSQAQPDDTLAALQLARARGAAGDLEAATADLQTLVEKDDNDPRAWFELGKHSILLGDARRAVDDYLVRALVLYKRSRDLYGQAETVNAMGIAYGRLGQTADAEEQYRKAVELRRTVGNRRGVATSLRNLAGVVSLRGEFAAANTYLGEARALYESLGDRDGLAATENEAGLLAEERGDYPGALAAFRRALQAWQQSGNGYGAAGALNSIGYAHYQLGAYDSALVFWQQAADAFDKLGDQTGQVRTAQNLGLLAIARGQWDEARTLLLQSQEQAEQQQMLEEVAVSRRNLAELELVQGHLDAAIAHAERAEALFEQREDLRGQTDAGLLRVQALLAAGATDRAREALQALREPLQQASSEQQAIAALLESAMALGERGRTQANAALADADRLAKNSGVRHLQLEVLLMRAARGQPDPTLEQEIAALGHQGLRLRWLESAMSRALQDGDATRALQHYQQAVQVIRDQDYLRAHALHALAARAHRMLGDAASAQAAEEAGRSALRKLRSHVPEQLQSGFDAMQAPE</sequence>
<dbReference type="InterPro" id="IPR017441">
    <property type="entry name" value="Protein_kinase_ATP_BS"/>
</dbReference>
<dbReference type="InterPro" id="IPR000719">
    <property type="entry name" value="Prot_kinase_dom"/>
</dbReference>
<keyword evidence="4 6" id="KW-0067">ATP-binding</keyword>
<comment type="caution">
    <text evidence="9">The sequence shown here is derived from an EMBL/GenBank/DDBJ whole genome shotgun (WGS) entry which is preliminary data.</text>
</comment>
<reference evidence="10" key="1">
    <citation type="journal article" date="2019" name="Int. J. Syst. Evol. Microbiol.">
        <title>The Global Catalogue of Microorganisms (GCM) 10K type strain sequencing project: providing services to taxonomists for standard genome sequencing and annotation.</title>
        <authorList>
            <consortium name="The Broad Institute Genomics Platform"/>
            <consortium name="The Broad Institute Genome Sequencing Center for Infectious Disease"/>
            <person name="Wu L."/>
            <person name="Ma J."/>
        </authorList>
    </citation>
    <scope>NUCLEOTIDE SEQUENCE [LARGE SCALE GENOMIC DNA]</scope>
    <source>
        <strain evidence="10">JCM 18392</strain>
    </source>
</reference>
<dbReference type="Proteomes" id="UP001501323">
    <property type="component" value="Unassembled WGS sequence"/>
</dbReference>
<dbReference type="PROSITE" id="PS00108">
    <property type="entry name" value="PROTEIN_KINASE_ST"/>
    <property type="match status" value="1"/>
</dbReference>
<feature type="domain" description="Protein kinase" evidence="8">
    <location>
        <begin position="28"/>
        <end position="297"/>
    </location>
</feature>
<keyword evidence="5" id="KW-0802">TPR repeat</keyword>
<dbReference type="Gene3D" id="1.25.40.10">
    <property type="entry name" value="Tetratricopeptide repeat domain"/>
    <property type="match status" value="3"/>
</dbReference>
<dbReference type="Pfam" id="PF00069">
    <property type="entry name" value="Pkinase"/>
    <property type="match status" value="1"/>
</dbReference>
<dbReference type="Gene3D" id="3.30.200.20">
    <property type="entry name" value="Phosphorylase Kinase, domain 1"/>
    <property type="match status" value="1"/>
</dbReference>
<evidence type="ECO:0000256" key="6">
    <source>
        <dbReference type="PROSITE-ProRule" id="PRU10141"/>
    </source>
</evidence>
<dbReference type="InterPro" id="IPR019734">
    <property type="entry name" value="TPR_rpt"/>
</dbReference>
<dbReference type="SMART" id="SM00028">
    <property type="entry name" value="TPR"/>
    <property type="match status" value="7"/>
</dbReference>
<name>A0ABP9DQJ7_9GAMM</name>
<dbReference type="InterPro" id="IPR011009">
    <property type="entry name" value="Kinase-like_dom_sf"/>
</dbReference>
<evidence type="ECO:0000256" key="5">
    <source>
        <dbReference type="PROSITE-ProRule" id="PRU00339"/>
    </source>
</evidence>
<organism evidence="9 10">
    <name type="scientific">Luteimonas vadosa</name>
    <dbReference type="NCBI Taxonomy" id="1165507"/>
    <lineage>
        <taxon>Bacteria</taxon>
        <taxon>Pseudomonadati</taxon>
        <taxon>Pseudomonadota</taxon>
        <taxon>Gammaproteobacteria</taxon>
        <taxon>Lysobacterales</taxon>
        <taxon>Lysobacteraceae</taxon>
        <taxon>Luteimonas</taxon>
    </lineage>
</organism>
<evidence type="ECO:0000313" key="10">
    <source>
        <dbReference type="Proteomes" id="UP001501323"/>
    </source>
</evidence>
<evidence type="ECO:0000256" key="4">
    <source>
        <dbReference type="ARBA" id="ARBA00022840"/>
    </source>
</evidence>
<feature type="binding site" evidence="6">
    <location>
        <position position="57"/>
    </location>
    <ligand>
        <name>ATP</name>
        <dbReference type="ChEBI" id="CHEBI:30616"/>
    </ligand>
</feature>
<protein>
    <recommendedName>
        <fullName evidence="8">Protein kinase domain-containing protein</fullName>
    </recommendedName>
</protein>
<evidence type="ECO:0000256" key="1">
    <source>
        <dbReference type="ARBA" id="ARBA00022679"/>
    </source>
</evidence>
<dbReference type="PANTHER" id="PTHR43289:SF6">
    <property type="entry name" value="SERINE_THREONINE-PROTEIN KINASE NEKL-3"/>
    <property type="match status" value="1"/>
</dbReference>
<dbReference type="PROSITE" id="PS00107">
    <property type="entry name" value="PROTEIN_KINASE_ATP"/>
    <property type="match status" value="1"/>
</dbReference>
<dbReference type="PROSITE" id="PS50005">
    <property type="entry name" value="TPR"/>
    <property type="match status" value="1"/>
</dbReference>
<dbReference type="InterPro" id="IPR011990">
    <property type="entry name" value="TPR-like_helical_dom_sf"/>
</dbReference>
<evidence type="ECO:0000313" key="9">
    <source>
        <dbReference type="EMBL" id="GAA4853152.1"/>
    </source>
</evidence>
<feature type="transmembrane region" description="Helical" evidence="7">
    <location>
        <begin position="299"/>
        <end position="320"/>
    </location>
</feature>
<dbReference type="CDD" id="cd14014">
    <property type="entry name" value="STKc_PknB_like"/>
    <property type="match status" value="1"/>
</dbReference>
<dbReference type="SUPFAM" id="SSF56112">
    <property type="entry name" value="Protein kinase-like (PK-like)"/>
    <property type="match status" value="1"/>
</dbReference>